<feature type="transmembrane region" description="Helical" evidence="2">
    <location>
        <begin position="166"/>
        <end position="189"/>
    </location>
</feature>
<dbReference type="GO" id="GO:0016491">
    <property type="term" value="F:oxidoreductase activity"/>
    <property type="evidence" value="ECO:0007669"/>
    <property type="project" value="InterPro"/>
</dbReference>
<keyword evidence="2" id="KW-1133">Transmembrane helix</keyword>
<reference evidence="3 4" key="1">
    <citation type="submission" date="2019-06" db="EMBL/GenBank/DDBJ databases">
        <title>Draft genomes of female and male turbot (Scophthalmus maximus).</title>
        <authorList>
            <person name="Xu H."/>
            <person name="Xu X.-W."/>
            <person name="Shao C."/>
            <person name="Chen S."/>
        </authorList>
    </citation>
    <scope>NUCLEOTIDE SEQUENCE [LARGE SCALE GENOMIC DNA]</scope>
    <source>
        <strain evidence="3">Ysfricsl-2016a</strain>
        <tissue evidence="3">Blood</tissue>
    </source>
</reference>
<evidence type="ECO:0000313" key="3">
    <source>
        <dbReference type="EMBL" id="KAF0027784.1"/>
    </source>
</evidence>
<evidence type="ECO:0000313" key="4">
    <source>
        <dbReference type="Proteomes" id="UP000438429"/>
    </source>
</evidence>
<dbReference type="InterPro" id="IPR037165">
    <property type="entry name" value="AldOxase/xan_DH_Mopterin-bd_sf"/>
</dbReference>
<keyword evidence="2" id="KW-0812">Transmembrane</keyword>
<accession>A0A6A4SAJ6</accession>
<comment type="caution">
    <text evidence="3">The sequence shown here is derived from an EMBL/GenBank/DDBJ whole genome shotgun (WGS) entry which is preliminary data.</text>
</comment>
<name>A0A6A4SAJ6_SCOMX</name>
<protein>
    <submittedName>
        <fullName evidence="3">Uncharacterized protein</fullName>
    </submittedName>
</protein>
<sequence length="570" mass="64431">MALCDWRRRSRVTHLHEPKITDQRPSERYESGERKHRNEANAFYRSRVYRSPIWKPEPVHHQSSGVGKASVPSTTCLPVNLNRHYGAPVSSGNLALIDCGASVTVSHYLIHLVMYHYAQDKKKNEITQDTKQQAGQYVVPPGRAQFTAMSPQSPEAHDSAMVMPSLFTLAIYQLISAAVCLLCSVVVAASQNIRTDIVMDVGKSINPALDIGQIRAASQSQVILMCRTDFVSFKRLPDSFSPSVFFRLIFTHLPSLCFSDTPHGSHHSTVRNAALALPSVIMALLTCIPDMNSNSFLDRRPIRRYRAGGIHPNTKAHEQSFDPPSSPDWQLKKKPSECFGDCTLQKKNSVLSRVQMELRRYDQVPIHVKLNTTKFQWSQGLDGDITGESENGEKSDDAVCINYLHDDDDDATMGLYTRQEREKKERENKPREDSIYHLNTVGLIYTFSPDLDSYCPPNIDQDRREDSSPRWFRALVPMRTTGPDKVGVEIGPKKKLQHFAQKSGPQSPSASTPPSPPVCLRIEHFNADRFFSPEDVNLSESFAYLFAERRADRRIHMRRQRAPDVRADAD</sequence>
<keyword evidence="2" id="KW-0472">Membrane</keyword>
<evidence type="ECO:0000256" key="2">
    <source>
        <dbReference type="SAM" id="Phobius"/>
    </source>
</evidence>
<feature type="region of interest" description="Disordered" evidence="1">
    <location>
        <begin position="496"/>
        <end position="517"/>
    </location>
</feature>
<gene>
    <name evidence="3" type="ORF">F2P81_020525</name>
</gene>
<dbReference type="Gene3D" id="3.30.365.10">
    <property type="entry name" value="Aldehyde oxidase/xanthine dehydrogenase, molybdopterin binding domain"/>
    <property type="match status" value="1"/>
</dbReference>
<dbReference type="SUPFAM" id="SSF56003">
    <property type="entry name" value="Molybdenum cofactor-binding domain"/>
    <property type="match status" value="1"/>
</dbReference>
<dbReference type="Proteomes" id="UP000438429">
    <property type="component" value="Unassembled WGS sequence"/>
</dbReference>
<evidence type="ECO:0000256" key="1">
    <source>
        <dbReference type="SAM" id="MobiDB-lite"/>
    </source>
</evidence>
<proteinExistence type="predicted"/>
<dbReference type="AlphaFoldDB" id="A0A6A4SAJ6"/>
<dbReference type="EMBL" id="VEVO01000018">
    <property type="protein sequence ID" value="KAF0027784.1"/>
    <property type="molecule type" value="Genomic_DNA"/>
</dbReference>
<organism evidence="3 4">
    <name type="scientific">Scophthalmus maximus</name>
    <name type="common">Turbot</name>
    <name type="synonym">Psetta maxima</name>
    <dbReference type="NCBI Taxonomy" id="52904"/>
    <lineage>
        <taxon>Eukaryota</taxon>
        <taxon>Metazoa</taxon>
        <taxon>Chordata</taxon>
        <taxon>Craniata</taxon>
        <taxon>Vertebrata</taxon>
        <taxon>Euteleostomi</taxon>
        <taxon>Actinopterygii</taxon>
        <taxon>Neopterygii</taxon>
        <taxon>Teleostei</taxon>
        <taxon>Neoteleostei</taxon>
        <taxon>Acanthomorphata</taxon>
        <taxon>Carangaria</taxon>
        <taxon>Pleuronectiformes</taxon>
        <taxon>Pleuronectoidei</taxon>
        <taxon>Scophthalmidae</taxon>
        <taxon>Scophthalmus</taxon>
    </lineage>
</organism>